<accession>A0A6B2NNB9</accession>
<protein>
    <recommendedName>
        <fullName evidence="2">Peptide methionine sulfoxide reductase</fullName>
    </recommendedName>
</protein>
<sequence>MGVRERALARLRAWPIGTNTGRSGGRRYSVSKSVFAGGRSVKLVATELGGTDYISLNLYDLSGGARLFPCEMPVEKVVTFLADLVED</sequence>
<dbReference type="AlphaFoldDB" id="A0A6B2NNB9"/>
<evidence type="ECO:0000313" key="1">
    <source>
        <dbReference type="EMBL" id="NDW43784.1"/>
    </source>
</evidence>
<reference evidence="1" key="1">
    <citation type="submission" date="2020-02" db="EMBL/GenBank/DDBJ databases">
        <title>Delineation of the pyrene-degrading pathway in Roseobacter clade bacteria by genomic analysis.</title>
        <authorList>
            <person name="Zhou H."/>
            <person name="Wang H."/>
        </authorList>
    </citation>
    <scope>NUCLEOTIDE SEQUENCE</scope>
    <source>
        <strain evidence="1">PrR005</strain>
    </source>
</reference>
<organism evidence="1">
    <name type="scientific">Ruegeria sp. PrR005</name>
    <dbReference type="NCBI Taxonomy" id="2706882"/>
    <lineage>
        <taxon>Bacteria</taxon>
        <taxon>Pseudomonadati</taxon>
        <taxon>Pseudomonadota</taxon>
        <taxon>Alphaproteobacteria</taxon>
        <taxon>Rhodobacterales</taxon>
        <taxon>Roseobacteraceae</taxon>
        <taxon>Ruegeria</taxon>
    </lineage>
</organism>
<dbReference type="EMBL" id="JAAGOX010000003">
    <property type="protein sequence ID" value="NDW43784.1"/>
    <property type="molecule type" value="Genomic_DNA"/>
</dbReference>
<proteinExistence type="predicted"/>
<comment type="caution">
    <text evidence="1">The sequence shown here is derived from an EMBL/GenBank/DDBJ whole genome shotgun (WGS) entry which is preliminary data.</text>
</comment>
<evidence type="ECO:0008006" key="2">
    <source>
        <dbReference type="Google" id="ProtNLM"/>
    </source>
</evidence>
<gene>
    <name evidence="1" type="ORF">G0P99_02300</name>
</gene>
<name>A0A6B2NNB9_9RHOB</name>